<name>A0A223LHT5_9CAUD</name>
<dbReference type="EMBL" id="MF459646">
    <property type="protein sequence ID" value="ASU03433.1"/>
    <property type="molecule type" value="Genomic_DNA"/>
</dbReference>
<proteinExistence type="predicted"/>
<accession>A0A223LHT5</accession>
<protein>
    <submittedName>
        <fullName evidence="1">Uncharacterized protein</fullName>
    </submittedName>
</protein>
<evidence type="ECO:0000313" key="1">
    <source>
        <dbReference type="EMBL" id="ASU03433.1"/>
    </source>
</evidence>
<sequence>MSQNKSFADKMAAGVTNLVENAQWDKATKHATFSADKIELPEGVSVESINTHIDLFNTLTAQTEVATAEIGRAQRADDDTLTTVDGTLQFGNFVVNSQHHLSQKAGDDVMYGLSTTTVDYIHSAEQTDWLEKQRSANIELATSLFK</sequence>
<keyword evidence="2" id="KW-1185">Reference proteome</keyword>
<evidence type="ECO:0000313" key="2">
    <source>
        <dbReference type="Proteomes" id="UP000225553"/>
    </source>
</evidence>
<organism evidence="1 2">
    <name type="scientific">Erwinia phage vB_EamM_RisingSun</name>
    <dbReference type="NCBI Taxonomy" id="2026080"/>
    <lineage>
        <taxon>Viruses</taxon>
        <taxon>Duplodnaviria</taxon>
        <taxon>Heunggongvirae</taxon>
        <taxon>Uroviricota</taxon>
        <taxon>Caudoviricetes</taxon>
        <taxon>Chimalliviridae</taxon>
        <taxon>Risingsunvirus</taxon>
        <taxon>Risingsunvirus risingsun</taxon>
    </lineage>
</organism>
<reference evidence="2" key="1">
    <citation type="submission" date="2017-07" db="EMBL/GenBank/DDBJ databases">
        <authorList>
            <person name="Putnam M.J."/>
            <person name="Sharma R."/>
            <person name="Kruger J.L."/>
            <person name="Berg J.A."/>
            <person name="Payne A.M."/>
            <person name="Fajardo C.P."/>
            <person name="Breakwell D.P."/>
            <person name="Hope S."/>
            <person name="Grose J.H."/>
        </authorList>
    </citation>
    <scope>NUCLEOTIDE SEQUENCE [LARGE SCALE GENOMIC DNA]</scope>
</reference>
<dbReference type="Proteomes" id="UP000225553">
    <property type="component" value="Segment"/>
</dbReference>
<dbReference type="OrthoDB" id="17530at10239"/>
<gene>
    <name evidence="1" type="ORF">RISINGSUN_237</name>
</gene>